<dbReference type="GO" id="GO:0016020">
    <property type="term" value="C:membrane"/>
    <property type="evidence" value="ECO:0007669"/>
    <property type="project" value="InterPro"/>
</dbReference>
<dbReference type="Pfam" id="PF05345">
    <property type="entry name" value="He_PIG"/>
    <property type="match status" value="1"/>
</dbReference>
<name>A0A9D1KKQ4_9ACTN</name>
<dbReference type="GO" id="GO:0005975">
    <property type="term" value="P:carbohydrate metabolic process"/>
    <property type="evidence" value="ECO:0007669"/>
    <property type="project" value="UniProtKB-ARBA"/>
</dbReference>
<protein>
    <submittedName>
        <fullName evidence="1">Ig domain-containing protein</fullName>
    </submittedName>
</protein>
<sequence length="303" mass="32305">MADQRVLEGFNAGAARVALTGAVRTAPVGTTVGEITDKYDDSIFHNLGYISPDGVEISFDEEKQEYIPWQEASAIRVDITQATTSVKMTLWETGPGQLARFLGVPQGDLEDLAGGGQGFWQKSLPEFEHVQLNVDMIDKRKHKRVTFLDAQISERGALVLKKDEIFGLEMTYTTFPAGHEYRESQPEAVGNTARWQFNEDWKAAGEITSATDGVAALTVTSASLPEGTVGQEYTAKLSATGGTGSYTWSVDAGSSLPDGLSLSADGTISGTPTTEDLDEVTFKVTDGAGLVASKALAVTINAA</sequence>
<dbReference type="InterPro" id="IPR013783">
    <property type="entry name" value="Ig-like_fold"/>
</dbReference>
<evidence type="ECO:0000313" key="2">
    <source>
        <dbReference type="Proteomes" id="UP000886842"/>
    </source>
</evidence>
<dbReference type="InterPro" id="IPR015919">
    <property type="entry name" value="Cadherin-like_sf"/>
</dbReference>
<accession>A0A9D1KKQ4</accession>
<dbReference type="AlphaFoldDB" id="A0A9D1KKQ4"/>
<dbReference type="SUPFAM" id="SSF49313">
    <property type="entry name" value="Cadherin-like"/>
    <property type="match status" value="1"/>
</dbReference>
<dbReference type="Proteomes" id="UP000886842">
    <property type="component" value="Unassembled WGS sequence"/>
</dbReference>
<gene>
    <name evidence="1" type="ORF">IAA98_02650</name>
</gene>
<organism evidence="1 2">
    <name type="scientific">Candidatus Avipropionibacterium avicola</name>
    <dbReference type="NCBI Taxonomy" id="2840701"/>
    <lineage>
        <taxon>Bacteria</taxon>
        <taxon>Bacillati</taxon>
        <taxon>Actinomycetota</taxon>
        <taxon>Actinomycetes</taxon>
        <taxon>Propionibacteriales</taxon>
        <taxon>Propionibacteriaceae</taxon>
        <taxon>Propionibacteriaceae incertae sedis</taxon>
        <taxon>Candidatus Avipropionibacterium</taxon>
    </lineage>
</organism>
<evidence type="ECO:0000313" key="1">
    <source>
        <dbReference type="EMBL" id="HIT74464.1"/>
    </source>
</evidence>
<dbReference type="GO" id="GO:0005509">
    <property type="term" value="F:calcium ion binding"/>
    <property type="evidence" value="ECO:0007669"/>
    <property type="project" value="InterPro"/>
</dbReference>
<dbReference type="InterPro" id="IPR058154">
    <property type="entry name" value="Bxb1_TTP-like"/>
</dbReference>
<dbReference type="EMBL" id="DVLP01000075">
    <property type="protein sequence ID" value="HIT74464.1"/>
    <property type="molecule type" value="Genomic_DNA"/>
</dbReference>
<reference evidence="1" key="1">
    <citation type="submission" date="2020-10" db="EMBL/GenBank/DDBJ databases">
        <authorList>
            <person name="Gilroy R."/>
        </authorList>
    </citation>
    <scope>NUCLEOTIDE SEQUENCE</scope>
    <source>
        <strain evidence="1">ChiGjej1B1-24693</strain>
    </source>
</reference>
<proteinExistence type="predicted"/>
<dbReference type="Pfam" id="PF25681">
    <property type="entry name" value="Phage_TTP_17"/>
    <property type="match status" value="1"/>
</dbReference>
<reference evidence="1" key="2">
    <citation type="journal article" date="2021" name="PeerJ">
        <title>Extensive microbial diversity within the chicken gut microbiome revealed by metagenomics and culture.</title>
        <authorList>
            <person name="Gilroy R."/>
            <person name="Ravi A."/>
            <person name="Getino M."/>
            <person name="Pursley I."/>
            <person name="Horton D.L."/>
            <person name="Alikhan N.F."/>
            <person name="Baker D."/>
            <person name="Gharbi K."/>
            <person name="Hall N."/>
            <person name="Watson M."/>
            <person name="Adriaenssens E.M."/>
            <person name="Foster-Nyarko E."/>
            <person name="Jarju S."/>
            <person name="Secka A."/>
            <person name="Antonio M."/>
            <person name="Oren A."/>
            <person name="Chaudhuri R.R."/>
            <person name="La Ragione R."/>
            <person name="Hildebrand F."/>
            <person name="Pallen M.J."/>
        </authorList>
    </citation>
    <scope>NUCLEOTIDE SEQUENCE</scope>
    <source>
        <strain evidence="1">ChiGjej1B1-24693</strain>
    </source>
</reference>
<comment type="caution">
    <text evidence="1">The sequence shown here is derived from an EMBL/GenBank/DDBJ whole genome shotgun (WGS) entry which is preliminary data.</text>
</comment>
<dbReference type="Gene3D" id="2.60.40.10">
    <property type="entry name" value="Immunoglobulins"/>
    <property type="match status" value="1"/>
</dbReference>